<dbReference type="InterPro" id="IPR013783">
    <property type="entry name" value="Ig-like_fold"/>
</dbReference>
<dbReference type="Gene3D" id="2.60.40.10">
    <property type="entry name" value="Immunoglobulins"/>
    <property type="match status" value="1"/>
</dbReference>
<proteinExistence type="predicted"/>
<reference evidence="1 2" key="1">
    <citation type="submission" date="2020-08" db="EMBL/GenBank/DDBJ databases">
        <title>Genome public.</title>
        <authorList>
            <person name="Liu C."/>
            <person name="Sun Q."/>
        </authorList>
    </citation>
    <scope>NUCLEOTIDE SEQUENCE [LARGE SCALE GENOMIC DNA]</scope>
    <source>
        <strain evidence="1 2">NSJ-35</strain>
    </source>
</reference>
<comment type="caution">
    <text evidence="1">The sequence shown here is derived from an EMBL/GenBank/DDBJ whole genome shotgun (WGS) entry which is preliminary data.</text>
</comment>
<protein>
    <recommendedName>
        <fullName evidence="3">Prealbumin-like fold domain-containing protein</fullName>
    </recommendedName>
</protein>
<dbReference type="EMBL" id="JACOON010000004">
    <property type="protein sequence ID" value="MBC5648333.1"/>
    <property type="molecule type" value="Genomic_DNA"/>
</dbReference>
<evidence type="ECO:0008006" key="3">
    <source>
        <dbReference type="Google" id="ProtNLM"/>
    </source>
</evidence>
<dbReference type="Proteomes" id="UP000606889">
    <property type="component" value="Unassembled WGS sequence"/>
</dbReference>
<organism evidence="1 2">
    <name type="scientific">Christensenella tenuis</name>
    <dbReference type="NCBI Taxonomy" id="2763033"/>
    <lineage>
        <taxon>Bacteria</taxon>
        <taxon>Bacillati</taxon>
        <taxon>Bacillota</taxon>
        <taxon>Clostridia</taxon>
        <taxon>Christensenellales</taxon>
        <taxon>Christensenellaceae</taxon>
        <taxon>Christensenella</taxon>
    </lineage>
</organism>
<evidence type="ECO:0000313" key="1">
    <source>
        <dbReference type="EMBL" id="MBC5648333.1"/>
    </source>
</evidence>
<gene>
    <name evidence="1" type="ORF">H8S18_08290</name>
</gene>
<accession>A0ABR7EEZ3</accession>
<sequence>MEKNKIFPEGNTAEAWTVGKEDRQFIGRIGMDGTYRVRELSAPGGYNAAAPVFFTIHLDDRLKPILVINNRRRGAEAEITDKTEKTACG</sequence>
<dbReference type="RefSeq" id="WP_186857842.1">
    <property type="nucleotide sequence ID" value="NZ_JACOON010000004.1"/>
</dbReference>
<keyword evidence="2" id="KW-1185">Reference proteome</keyword>
<name>A0ABR7EEZ3_9FIRM</name>
<evidence type="ECO:0000313" key="2">
    <source>
        <dbReference type="Proteomes" id="UP000606889"/>
    </source>
</evidence>